<evidence type="ECO:0000313" key="4">
    <source>
        <dbReference type="Proteomes" id="UP000037660"/>
    </source>
</evidence>
<protein>
    <submittedName>
        <fullName evidence="3">Asl7591 protein</fullName>
    </submittedName>
</protein>
<reference evidence="3 4" key="2">
    <citation type="journal article" date="2016" name="Science">
        <title>A bacterium that degrades and assimilates poly(ethylene terephthalate).</title>
        <authorList>
            <person name="Yoshida S."/>
            <person name="Hiraga K."/>
            <person name="Takehana T."/>
            <person name="Taniguchi I."/>
            <person name="Yamaji H."/>
            <person name="Maeda Y."/>
            <person name="Toyohara K."/>
            <person name="Miyamoto K."/>
            <person name="Kimura Y."/>
            <person name="Oda K."/>
        </authorList>
    </citation>
    <scope>NUCLEOTIDE SEQUENCE [LARGE SCALE GENOMIC DNA]</scope>
    <source>
        <strain evidence="4">NBRC 110686 / TISTR 2288 / 201-F6</strain>
    </source>
</reference>
<reference evidence="4" key="1">
    <citation type="submission" date="2015-07" db="EMBL/GenBank/DDBJ databases">
        <title>Discovery of a poly(ethylene terephthalate assimilation.</title>
        <authorList>
            <person name="Yoshida S."/>
            <person name="Hiraga K."/>
            <person name="Takehana T."/>
            <person name="Taniguchi I."/>
            <person name="Yamaji H."/>
            <person name="Maeda Y."/>
            <person name="Toyohara K."/>
            <person name="Miyamoto K."/>
            <person name="Kimura Y."/>
            <person name="Oda K."/>
        </authorList>
    </citation>
    <scope>NUCLEOTIDE SEQUENCE [LARGE SCALE GENOMIC DNA]</scope>
    <source>
        <strain evidence="4">NBRC 110686 / TISTR 2288 / 201-F6</strain>
    </source>
</reference>
<dbReference type="EMBL" id="BBYR01000006">
    <property type="protein sequence ID" value="GAP34139.1"/>
    <property type="molecule type" value="Genomic_DNA"/>
</dbReference>
<evidence type="ECO:0000313" key="3">
    <source>
        <dbReference type="EMBL" id="GAP34139.1"/>
    </source>
</evidence>
<keyword evidence="4" id="KW-1185">Reference proteome</keyword>
<feature type="region of interest" description="Disordered" evidence="1">
    <location>
        <begin position="66"/>
        <end position="103"/>
    </location>
</feature>
<organism evidence="3 4">
    <name type="scientific">Piscinibacter sakaiensis</name>
    <name type="common">Ideonella sakaiensis</name>
    <dbReference type="NCBI Taxonomy" id="1547922"/>
    <lineage>
        <taxon>Bacteria</taxon>
        <taxon>Pseudomonadati</taxon>
        <taxon>Pseudomonadota</taxon>
        <taxon>Betaproteobacteria</taxon>
        <taxon>Burkholderiales</taxon>
        <taxon>Sphaerotilaceae</taxon>
        <taxon>Piscinibacter</taxon>
    </lineage>
</organism>
<dbReference type="InterPro" id="IPR021682">
    <property type="entry name" value="DUF2933"/>
</dbReference>
<gene>
    <name evidence="3" type="ORF">ISF6_3918</name>
</gene>
<accession>A0A0K8NV33</accession>
<name>A0A0K8NV33_PISS1</name>
<comment type="caution">
    <text evidence="3">The sequence shown here is derived from an EMBL/GenBank/DDBJ whole genome shotgun (WGS) entry which is preliminary data.</text>
</comment>
<evidence type="ECO:0000256" key="2">
    <source>
        <dbReference type="SAM" id="Phobius"/>
    </source>
</evidence>
<feature type="transmembrane region" description="Helical" evidence="2">
    <location>
        <begin position="20"/>
        <end position="37"/>
    </location>
</feature>
<dbReference type="RefSeq" id="WP_054018277.1">
    <property type="nucleotide sequence ID" value="NZ_BBYR01000006.1"/>
</dbReference>
<feature type="transmembrane region" description="Helical" evidence="2">
    <location>
        <begin position="43"/>
        <end position="62"/>
    </location>
</feature>
<dbReference type="STRING" id="1547922.ISF6_3918"/>
<dbReference type="Proteomes" id="UP000037660">
    <property type="component" value="Unassembled WGS sequence"/>
</dbReference>
<evidence type="ECO:0000256" key="1">
    <source>
        <dbReference type="SAM" id="MobiDB-lite"/>
    </source>
</evidence>
<keyword evidence="2" id="KW-1133">Transmembrane helix</keyword>
<keyword evidence="2" id="KW-0472">Membrane</keyword>
<sequence length="103" mass="11279">MDHDHDQPNRRARGFWRSRYAIGLLVFAAIALFFLLTEHRAHTLGALPYLLLAASPFLHIFMHRGHGHGHGHGGADDGKGSSGDRAADAGASEGRSRTTQHHH</sequence>
<proteinExistence type="predicted"/>
<dbReference type="Pfam" id="PF11666">
    <property type="entry name" value="DUF2933"/>
    <property type="match status" value="1"/>
</dbReference>
<dbReference type="AlphaFoldDB" id="A0A0K8NV33"/>
<keyword evidence="2" id="KW-0812">Transmembrane</keyword>